<comment type="subcellular location">
    <subcellularLocation>
        <location evidence="1">Cell membrane</location>
        <topology evidence="1">Multi-pass membrane protein</topology>
    </subcellularLocation>
</comment>
<accession>A0A2P8HQQ6</accession>
<dbReference type="Pfam" id="PF02417">
    <property type="entry name" value="Chromate_transp"/>
    <property type="match status" value="1"/>
</dbReference>
<evidence type="ECO:0000256" key="2">
    <source>
        <dbReference type="ARBA" id="ARBA00005262"/>
    </source>
</evidence>
<dbReference type="RefSeq" id="WP_106588082.1">
    <property type="nucleotide sequence ID" value="NZ_PYAV01000004.1"/>
</dbReference>
<keyword evidence="6 7" id="KW-0472">Membrane</keyword>
<dbReference type="GO" id="GO:0005886">
    <property type="term" value="C:plasma membrane"/>
    <property type="evidence" value="ECO:0007669"/>
    <property type="project" value="UniProtKB-SubCell"/>
</dbReference>
<comment type="similarity">
    <text evidence="2">Belongs to the chromate ion transporter (CHR) (TC 2.A.51) family.</text>
</comment>
<keyword evidence="9" id="KW-1185">Reference proteome</keyword>
<evidence type="ECO:0000313" key="8">
    <source>
        <dbReference type="EMBL" id="PSL48514.1"/>
    </source>
</evidence>
<evidence type="ECO:0000313" key="9">
    <source>
        <dbReference type="Proteomes" id="UP000242310"/>
    </source>
</evidence>
<organism evidence="8 9">
    <name type="scientific">Salsuginibacillus halophilus</name>
    <dbReference type="NCBI Taxonomy" id="517424"/>
    <lineage>
        <taxon>Bacteria</taxon>
        <taxon>Bacillati</taxon>
        <taxon>Bacillota</taxon>
        <taxon>Bacilli</taxon>
        <taxon>Bacillales</taxon>
        <taxon>Bacillaceae</taxon>
        <taxon>Salsuginibacillus</taxon>
    </lineage>
</organism>
<dbReference type="AlphaFoldDB" id="A0A2P8HQQ6"/>
<protein>
    <submittedName>
        <fullName evidence="8">Chromate transporter</fullName>
    </submittedName>
</protein>
<evidence type="ECO:0000256" key="4">
    <source>
        <dbReference type="ARBA" id="ARBA00022692"/>
    </source>
</evidence>
<dbReference type="Proteomes" id="UP000242310">
    <property type="component" value="Unassembled WGS sequence"/>
</dbReference>
<keyword evidence="4 7" id="KW-0812">Transmembrane</keyword>
<feature type="transmembrane region" description="Helical" evidence="7">
    <location>
        <begin position="113"/>
        <end position="133"/>
    </location>
</feature>
<evidence type="ECO:0000256" key="6">
    <source>
        <dbReference type="ARBA" id="ARBA00023136"/>
    </source>
</evidence>
<reference evidence="8 9" key="1">
    <citation type="submission" date="2018-03" db="EMBL/GenBank/DDBJ databases">
        <title>Genomic Encyclopedia of Type Strains, Phase III (KMG-III): the genomes of soil and plant-associated and newly described type strains.</title>
        <authorList>
            <person name="Whitman W."/>
        </authorList>
    </citation>
    <scope>NUCLEOTIDE SEQUENCE [LARGE SCALE GENOMIC DNA]</scope>
    <source>
        <strain evidence="8 9">CGMCC 1.07653</strain>
    </source>
</reference>
<feature type="transmembrane region" description="Helical" evidence="7">
    <location>
        <begin position="76"/>
        <end position="101"/>
    </location>
</feature>
<keyword evidence="3" id="KW-1003">Cell membrane</keyword>
<dbReference type="GO" id="GO:0015109">
    <property type="term" value="F:chromate transmembrane transporter activity"/>
    <property type="evidence" value="ECO:0007669"/>
    <property type="project" value="InterPro"/>
</dbReference>
<name>A0A2P8HQQ6_9BACI</name>
<comment type="caution">
    <text evidence="8">The sequence shown here is derived from an EMBL/GenBank/DDBJ whole genome shotgun (WGS) entry which is preliminary data.</text>
</comment>
<evidence type="ECO:0000256" key="1">
    <source>
        <dbReference type="ARBA" id="ARBA00004651"/>
    </source>
</evidence>
<dbReference type="InterPro" id="IPR003370">
    <property type="entry name" value="Chromate_transpt"/>
</dbReference>
<gene>
    <name evidence="8" type="ORF">B0H94_104114</name>
</gene>
<dbReference type="EMBL" id="PYAV01000004">
    <property type="protein sequence ID" value="PSL48514.1"/>
    <property type="molecule type" value="Genomic_DNA"/>
</dbReference>
<dbReference type="PANTHER" id="PTHR43663">
    <property type="entry name" value="CHROMATE TRANSPORT PROTEIN-RELATED"/>
    <property type="match status" value="1"/>
</dbReference>
<evidence type="ECO:0000256" key="5">
    <source>
        <dbReference type="ARBA" id="ARBA00022989"/>
    </source>
</evidence>
<proteinExistence type="inferred from homology"/>
<dbReference type="InterPro" id="IPR052518">
    <property type="entry name" value="CHR_Transporter"/>
</dbReference>
<evidence type="ECO:0000256" key="7">
    <source>
        <dbReference type="SAM" id="Phobius"/>
    </source>
</evidence>
<feature type="transmembrane region" description="Helical" evidence="7">
    <location>
        <begin position="145"/>
        <end position="173"/>
    </location>
</feature>
<dbReference type="OrthoDB" id="9027281at2"/>
<sequence>MDVKLQSQIFLAFFRVGMLGYGGGPAAIPLVQKEVVELYEWMDDEEFGDLLALSNTLPGPVLTKLSGYIGYRVGGFFGMLGALFASVIPTVVLMIILIGFLTSFSDSPIVQGMTHAIAPVVGVMMLVLTYNFLKTSRNQMGWTGMLALTGLAILITEIADVHPAILIGILLIIGFSSIRHRKQEAGQT</sequence>
<dbReference type="PANTHER" id="PTHR43663:SF1">
    <property type="entry name" value="CHROMATE TRANSPORTER"/>
    <property type="match status" value="1"/>
</dbReference>
<evidence type="ECO:0000256" key="3">
    <source>
        <dbReference type="ARBA" id="ARBA00022475"/>
    </source>
</evidence>
<keyword evidence="5 7" id="KW-1133">Transmembrane helix</keyword>